<dbReference type="InterPro" id="IPR035979">
    <property type="entry name" value="RBD_domain_sf"/>
</dbReference>
<dbReference type="OMA" id="YRGRATY"/>
<evidence type="ECO:0000256" key="1">
    <source>
        <dbReference type="ARBA" id="ARBA00022884"/>
    </source>
</evidence>
<dbReference type="Gene3D" id="3.30.70.330">
    <property type="match status" value="1"/>
</dbReference>
<evidence type="ECO:0000256" key="4">
    <source>
        <dbReference type="SAM" id="MobiDB-lite"/>
    </source>
</evidence>
<evidence type="ECO:0000256" key="3">
    <source>
        <dbReference type="SAM" id="Coils"/>
    </source>
</evidence>
<dbReference type="SMART" id="SM00360">
    <property type="entry name" value="RRM"/>
    <property type="match status" value="1"/>
</dbReference>
<dbReference type="EMBL" id="JH432116">
    <property type="status" value="NOT_ANNOTATED_CDS"/>
    <property type="molecule type" value="Genomic_DNA"/>
</dbReference>
<evidence type="ECO:0000259" key="5">
    <source>
        <dbReference type="PROSITE" id="PS50102"/>
    </source>
</evidence>
<proteinExistence type="predicted"/>
<feature type="domain" description="RRM" evidence="5">
    <location>
        <begin position="59"/>
        <end position="136"/>
    </location>
</feature>
<feature type="region of interest" description="Disordered" evidence="4">
    <location>
        <begin position="137"/>
        <end position="191"/>
    </location>
</feature>
<dbReference type="InterPro" id="IPR000504">
    <property type="entry name" value="RRM_dom"/>
</dbReference>
<dbReference type="SUPFAM" id="SSF54928">
    <property type="entry name" value="RNA-binding domain, RBD"/>
    <property type="match status" value="1"/>
</dbReference>
<evidence type="ECO:0000256" key="2">
    <source>
        <dbReference type="PROSITE-ProRule" id="PRU00176"/>
    </source>
</evidence>
<name>T1JEA8_STRMM</name>
<sequence length="191" mass="21351">MADKIDPKDTSVTDLVALELRAKEMEEEVAKLKDLQIQIERSLSPIEFGADDKAELDSRSIYVGNVDYEATAEELKQHFVGCGAVNRVTILANKFTGHPKGFAYIEFADVDSVTVALTMNETLFRARQIKVNAKRTNRPGIYSATNRPRGRGSFRRPTRGRGYGAPTFSDRGGFGPSRRARTKYGRRTTPY</sequence>
<dbReference type="PANTHER" id="PTHR23236">
    <property type="entry name" value="EUKARYOTIC TRANSLATION INITIATION FACTOR 4B/4H"/>
    <property type="match status" value="1"/>
</dbReference>
<dbReference type="STRING" id="126957.T1JEA8"/>
<feature type="coiled-coil region" evidence="3">
    <location>
        <begin position="8"/>
        <end position="42"/>
    </location>
</feature>
<organism evidence="6 7">
    <name type="scientific">Strigamia maritima</name>
    <name type="common">European centipede</name>
    <name type="synonym">Geophilus maritimus</name>
    <dbReference type="NCBI Taxonomy" id="126957"/>
    <lineage>
        <taxon>Eukaryota</taxon>
        <taxon>Metazoa</taxon>
        <taxon>Ecdysozoa</taxon>
        <taxon>Arthropoda</taxon>
        <taxon>Myriapoda</taxon>
        <taxon>Chilopoda</taxon>
        <taxon>Pleurostigmophora</taxon>
        <taxon>Geophilomorpha</taxon>
        <taxon>Linotaeniidae</taxon>
        <taxon>Strigamia</taxon>
    </lineage>
</organism>
<evidence type="ECO:0000313" key="6">
    <source>
        <dbReference type="EnsemblMetazoa" id="SMAR012149-PA"/>
    </source>
</evidence>
<dbReference type="PROSITE" id="PS50102">
    <property type="entry name" value="RRM"/>
    <property type="match status" value="1"/>
</dbReference>
<feature type="compositionally biased region" description="Basic residues" evidence="4">
    <location>
        <begin position="148"/>
        <end position="159"/>
    </location>
</feature>
<dbReference type="EnsemblMetazoa" id="SMAR012149-RA">
    <property type="protein sequence ID" value="SMAR012149-PA"/>
    <property type="gene ID" value="SMAR012149"/>
</dbReference>
<accession>T1JEA8</accession>
<protein>
    <recommendedName>
        <fullName evidence="5">RRM domain-containing protein</fullName>
    </recommendedName>
</protein>
<dbReference type="Proteomes" id="UP000014500">
    <property type="component" value="Unassembled WGS sequence"/>
</dbReference>
<dbReference type="PANTHER" id="PTHR23236:SF12">
    <property type="entry name" value="EUKARYOTIC INITIATION FACTOR 4B-RELATED"/>
    <property type="match status" value="1"/>
</dbReference>
<dbReference type="eggNOG" id="KOG4209">
    <property type="taxonomic scope" value="Eukaryota"/>
</dbReference>
<reference evidence="7" key="1">
    <citation type="submission" date="2011-05" db="EMBL/GenBank/DDBJ databases">
        <authorList>
            <person name="Richards S.R."/>
            <person name="Qu J."/>
            <person name="Jiang H."/>
            <person name="Jhangiani S.N."/>
            <person name="Agravi P."/>
            <person name="Goodspeed R."/>
            <person name="Gross S."/>
            <person name="Mandapat C."/>
            <person name="Jackson L."/>
            <person name="Mathew T."/>
            <person name="Pu L."/>
            <person name="Thornton R."/>
            <person name="Saada N."/>
            <person name="Wilczek-Boney K.B."/>
            <person name="Lee S."/>
            <person name="Kovar C."/>
            <person name="Wu Y."/>
            <person name="Scherer S.E."/>
            <person name="Worley K.C."/>
            <person name="Muzny D.M."/>
            <person name="Gibbs R."/>
        </authorList>
    </citation>
    <scope>NUCLEOTIDE SEQUENCE</scope>
    <source>
        <strain evidence="7">Brora</strain>
    </source>
</reference>
<dbReference type="GO" id="GO:0005634">
    <property type="term" value="C:nucleus"/>
    <property type="evidence" value="ECO:0007669"/>
    <property type="project" value="TreeGrafter"/>
</dbReference>
<keyword evidence="3" id="KW-0175">Coiled coil</keyword>
<dbReference type="AlphaFoldDB" id="T1JEA8"/>
<keyword evidence="1 2" id="KW-0694">RNA-binding</keyword>
<reference evidence="6" key="2">
    <citation type="submission" date="2015-02" db="UniProtKB">
        <authorList>
            <consortium name="EnsemblMetazoa"/>
        </authorList>
    </citation>
    <scope>IDENTIFICATION</scope>
</reference>
<dbReference type="Pfam" id="PF00076">
    <property type="entry name" value="RRM_1"/>
    <property type="match status" value="1"/>
</dbReference>
<dbReference type="PhylomeDB" id="T1JEA8"/>
<evidence type="ECO:0000313" key="7">
    <source>
        <dbReference type="Proteomes" id="UP000014500"/>
    </source>
</evidence>
<feature type="compositionally biased region" description="Basic residues" evidence="4">
    <location>
        <begin position="178"/>
        <end position="191"/>
    </location>
</feature>
<keyword evidence="7" id="KW-1185">Reference proteome</keyword>
<dbReference type="InterPro" id="IPR012677">
    <property type="entry name" value="Nucleotide-bd_a/b_plait_sf"/>
</dbReference>
<dbReference type="HOGENOM" id="CLU_012062_23_3_1"/>
<dbReference type="GO" id="GO:0008143">
    <property type="term" value="F:poly(A) binding"/>
    <property type="evidence" value="ECO:0007669"/>
    <property type="project" value="TreeGrafter"/>
</dbReference>